<dbReference type="Proteomes" id="UP000283269">
    <property type="component" value="Unassembled WGS sequence"/>
</dbReference>
<dbReference type="InParanoid" id="A0A409XGX1"/>
<proteinExistence type="predicted"/>
<accession>A0A409XGX1</accession>
<organism evidence="1 2">
    <name type="scientific">Psilocybe cyanescens</name>
    <dbReference type="NCBI Taxonomy" id="93625"/>
    <lineage>
        <taxon>Eukaryota</taxon>
        <taxon>Fungi</taxon>
        <taxon>Dikarya</taxon>
        <taxon>Basidiomycota</taxon>
        <taxon>Agaricomycotina</taxon>
        <taxon>Agaricomycetes</taxon>
        <taxon>Agaricomycetidae</taxon>
        <taxon>Agaricales</taxon>
        <taxon>Agaricineae</taxon>
        <taxon>Strophariaceae</taxon>
        <taxon>Psilocybe</taxon>
    </lineage>
</organism>
<reference evidence="1 2" key="1">
    <citation type="journal article" date="2018" name="Evol. Lett.">
        <title>Horizontal gene cluster transfer increased hallucinogenic mushroom diversity.</title>
        <authorList>
            <person name="Reynolds H.T."/>
            <person name="Vijayakumar V."/>
            <person name="Gluck-Thaler E."/>
            <person name="Korotkin H.B."/>
            <person name="Matheny P.B."/>
            <person name="Slot J.C."/>
        </authorList>
    </citation>
    <scope>NUCLEOTIDE SEQUENCE [LARGE SCALE GENOMIC DNA]</scope>
    <source>
        <strain evidence="1 2">2631</strain>
    </source>
</reference>
<dbReference type="EMBL" id="NHYD01001756">
    <property type="protein sequence ID" value="PPQ89998.1"/>
    <property type="molecule type" value="Genomic_DNA"/>
</dbReference>
<sequence length="170" mass="19090">MNGKERALTPESQSLFPPLIDVVNRSTSRCHALHLEISSSILDQFSKIEDTCIIKVLILVCKDLVDNFDHGPLVAPNTIEIHGLGLDSCIISWANLTVFRPTCLYVDEIFDALAMVPQLTSCEQELMNSREHILDLDDCLTDLIFDISDKDVPNVARWNFLSAPPILWIV</sequence>
<protein>
    <submittedName>
        <fullName evidence="1">Uncharacterized protein</fullName>
    </submittedName>
</protein>
<keyword evidence="2" id="KW-1185">Reference proteome</keyword>
<dbReference type="AlphaFoldDB" id="A0A409XGX1"/>
<evidence type="ECO:0000313" key="1">
    <source>
        <dbReference type="EMBL" id="PPQ89998.1"/>
    </source>
</evidence>
<comment type="caution">
    <text evidence="1">The sequence shown here is derived from an EMBL/GenBank/DDBJ whole genome shotgun (WGS) entry which is preliminary data.</text>
</comment>
<evidence type="ECO:0000313" key="2">
    <source>
        <dbReference type="Proteomes" id="UP000283269"/>
    </source>
</evidence>
<gene>
    <name evidence="1" type="ORF">CVT25_009638</name>
</gene>
<name>A0A409XGX1_PSICY</name>